<dbReference type="AlphaFoldDB" id="A0A9N8Z8E6"/>
<organism evidence="1 2">
    <name type="scientific">Racocetra fulgida</name>
    <dbReference type="NCBI Taxonomy" id="60492"/>
    <lineage>
        <taxon>Eukaryota</taxon>
        <taxon>Fungi</taxon>
        <taxon>Fungi incertae sedis</taxon>
        <taxon>Mucoromycota</taxon>
        <taxon>Glomeromycotina</taxon>
        <taxon>Glomeromycetes</taxon>
        <taxon>Diversisporales</taxon>
        <taxon>Gigasporaceae</taxon>
        <taxon>Racocetra</taxon>
    </lineage>
</organism>
<evidence type="ECO:0000313" key="2">
    <source>
        <dbReference type="Proteomes" id="UP000789396"/>
    </source>
</evidence>
<gene>
    <name evidence="1" type="ORF">RFULGI_LOCUS1627</name>
</gene>
<dbReference type="Proteomes" id="UP000789396">
    <property type="component" value="Unassembled WGS sequence"/>
</dbReference>
<proteinExistence type="predicted"/>
<evidence type="ECO:0000313" key="1">
    <source>
        <dbReference type="EMBL" id="CAG8483040.1"/>
    </source>
</evidence>
<dbReference type="EMBL" id="CAJVPZ010001050">
    <property type="protein sequence ID" value="CAG8483040.1"/>
    <property type="molecule type" value="Genomic_DNA"/>
</dbReference>
<keyword evidence="2" id="KW-1185">Reference proteome</keyword>
<sequence>MNKKSYRFDLSINRKILNGSSEQEEEFVELNNQKELRDREFEEIIICSRYTKIPVQPPPDSVIDKLVTWRAGKYRDVLNKNGKVTNQYKGGLYVEKIGRNGQVRYSPVHKLIDHQHQDLELQLLINYDFYFNTTDLRRQIADLQSSSSSNANANRDKIVTIFNNLGINPPQGQQLSQLTVDNLLDMVITVTVDIQNIGSKREFDNFND</sequence>
<comment type="caution">
    <text evidence="1">The sequence shown here is derived from an EMBL/GenBank/DDBJ whole genome shotgun (WGS) entry which is preliminary data.</text>
</comment>
<name>A0A9N8Z8E6_9GLOM</name>
<dbReference type="OrthoDB" id="2438501at2759"/>
<protein>
    <submittedName>
        <fullName evidence="1">9518_t:CDS:1</fullName>
    </submittedName>
</protein>
<reference evidence="1" key="1">
    <citation type="submission" date="2021-06" db="EMBL/GenBank/DDBJ databases">
        <authorList>
            <person name="Kallberg Y."/>
            <person name="Tangrot J."/>
            <person name="Rosling A."/>
        </authorList>
    </citation>
    <scope>NUCLEOTIDE SEQUENCE</scope>
    <source>
        <strain evidence="1">IN212</strain>
    </source>
</reference>
<accession>A0A9N8Z8E6</accession>